<dbReference type="AlphaFoldDB" id="A0AAJ6HV22"/>
<dbReference type="PROSITE" id="PS51464">
    <property type="entry name" value="SIS"/>
    <property type="match status" value="1"/>
</dbReference>
<dbReference type="Proteomes" id="UP001235874">
    <property type="component" value="Chromosome"/>
</dbReference>
<dbReference type="SUPFAM" id="SSF53697">
    <property type="entry name" value="SIS domain"/>
    <property type="match status" value="1"/>
</dbReference>
<organism evidence="2 3">
    <name type="scientific">Micromonospora profundi</name>
    <dbReference type="NCBI Taxonomy" id="1420889"/>
    <lineage>
        <taxon>Bacteria</taxon>
        <taxon>Bacillati</taxon>
        <taxon>Actinomycetota</taxon>
        <taxon>Actinomycetes</taxon>
        <taxon>Micromonosporales</taxon>
        <taxon>Micromonosporaceae</taxon>
        <taxon>Micromonospora</taxon>
    </lineage>
</organism>
<dbReference type="InterPro" id="IPR046348">
    <property type="entry name" value="SIS_dom_sf"/>
</dbReference>
<dbReference type="GO" id="GO:0097367">
    <property type="term" value="F:carbohydrate derivative binding"/>
    <property type="evidence" value="ECO:0007669"/>
    <property type="project" value="InterPro"/>
</dbReference>
<gene>
    <name evidence="2" type="ORF">Q3V37_27650</name>
</gene>
<dbReference type="InterPro" id="IPR050099">
    <property type="entry name" value="SIS_GmhA/DiaA_subfam"/>
</dbReference>
<sequence>MSIDDDIRLYLAEKRAIIDQFPVDAVAAAAEMLFRTYDEGGTVYAMGNGGNAGTLDHAYCDFKHHPFVSEDKSRPVSSAVRRLTFVNLCGSSAELSGLVNDLGPDNMFAASLEPFATERDLVMAYSGSGNSPNVVRALEAATKAGARTFAMTKGDGGRCRTLADVCLVVPGTSRFPGQTGSNDNNFHFEDAMLSVNHILVGLLKQRVGQEAADRVQVSG</sequence>
<dbReference type="EMBL" id="CP130472">
    <property type="protein sequence ID" value="WLS45100.1"/>
    <property type="molecule type" value="Genomic_DNA"/>
</dbReference>
<name>A0AAJ6HV22_9ACTN</name>
<dbReference type="KEGG" id="mprn:Q3V37_27650"/>
<dbReference type="InterPro" id="IPR035461">
    <property type="entry name" value="GmhA/DiaA"/>
</dbReference>
<reference evidence="2 3" key="1">
    <citation type="submission" date="2023-07" db="EMBL/GenBank/DDBJ databases">
        <title>Micromonospora profundi TRM 95458 converts glycerol to a new osmotic compound.</title>
        <authorList>
            <person name="Lu D."/>
        </authorList>
    </citation>
    <scope>NUCLEOTIDE SEQUENCE [LARGE SCALE GENOMIC DNA]</scope>
    <source>
        <strain evidence="2 3">TRM95458</strain>
    </source>
</reference>
<keyword evidence="3" id="KW-1185">Reference proteome</keyword>
<protein>
    <submittedName>
        <fullName evidence="2">SIS domain-containing protein</fullName>
    </submittedName>
</protein>
<proteinExistence type="predicted"/>
<accession>A0AAJ6HV22</accession>
<evidence type="ECO:0000259" key="1">
    <source>
        <dbReference type="PROSITE" id="PS51464"/>
    </source>
</evidence>
<dbReference type="GO" id="GO:1901135">
    <property type="term" value="P:carbohydrate derivative metabolic process"/>
    <property type="evidence" value="ECO:0007669"/>
    <property type="project" value="InterPro"/>
</dbReference>
<dbReference type="Gene3D" id="3.40.50.10490">
    <property type="entry name" value="Glucose-6-phosphate isomerase like protein, domain 1"/>
    <property type="match status" value="1"/>
</dbReference>
<evidence type="ECO:0000313" key="3">
    <source>
        <dbReference type="Proteomes" id="UP001235874"/>
    </source>
</evidence>
<feature type="domain" description="SIS" evidence="1">
    <location>
        <begin position="33"/>
        <end position="209"/>
    </location>
</feature>
<dbReference type="PANTHER" id="PTHR30390:SF8">
    <property type="entry name" value="SUGAR ISOMERASE (SIS)"/>
    <property type="match status" value="1"/>
</dbReference>
<evidence type="ECO:0000313" key="2">
    <source>
        <dbReference type="EMBL" id="WLS45100.1"/>
    </source>
</evidence>
<dbReference type="PANTHER" id="PTHR30390">
    <property type="entry name" value="SEDOHEPTULOSE 7-PHOSPHATE ISOMERASE / DNAA INITIATOR-ASSOCIATING FACTOR FOR REPLICATION INITIATION"/>
    <property type="match status" value="1"/>
</dbReference>
<dbReference type="CDD" id="cd05006">
    <property type="entry name" value="SIS_GmhA"/>
    <property type="match status" value="1"/>
</dbReference>
<dbReference type="InterPro" id="IPR001347">
    <property type="entry name" value="SIS_dom"/>
</dbReference>
<dbReference type="RefSeq" id="WP_306272119.1">
    <property type="nucleotide sequence ID" value="NZ_CP130472.1"/>
</dbReference>